<evidence type="ECO:0000313" key="3">
    <source>
        <dbReference type="Proteomes" id="UP000199608"/>
    </source>
</evidence>
<dbReference type="NCBIfam" id="TIGR00261">
    <property type="entry name" value="traB"/>
    <property type="match status" value="1"/>
</dbReference>
<evidence type="ECO:0000313" key="2">
    <source>
        <dbReference type="EMBL" id="SDU47413.1"/>
    </source>
</evidence>
<feature type="transmembrane region" description="Helical" evidence="1">
    <location>
        <begin position="315"/>
        <end position="340"/>
    </location>
</feature>
<feature type="transmembrane region" description="Helical" evidence="1">
    <location>
        <begin position="373"/>
        <end position="396"/>
    </location>
</feature>
<dbReference type="PANTHER" id="PTHR21530">
    <property type="entry name" value="PHEROMONE SHUTDOWN PROTEIN"/>
    <property type="match status" value="1"/>
</dbReference>
<dbReference type="CDD" id="cd14726">
    <property type="entry name" value="TraB_PrgY-like"/>
    <property type="match status" value="1"/>
</dbReference>
<dbReference type="InterPro" id="IPR005230">
    <property type="entry name" value="TraB_bac"/>
</dbReference>
<protein>
    <submittedName>
        <fullName evidence="2">Pheromone shutdown-related protein TraB</fullName>
    </submittedName>
</protein>
<keyword evidence="1" id="KW-0472">Membrane</keyword>
<keyword evidence="3" id="KW-1185">Reference proteome</keyword>
<feature type="transmembrane region" description="Helical" evidence="1">
    <location>
        <begin position="261"/>
        <end position="279"/>
    </location>
</feature>
<evidence type="ECO:0000256" key="1">
    <source>
        <dbReference type="SAM" id="Phobius"/>
    </source>
</evidence>
<dbReference type="EMBL" id="FNLL01000009">
    <property type="protein sequence ID" value="SDU47413.1"/>
    <property type="molecule type" value="Genomic_DNA"/>
</dbReference>
<keyword evidence="1" id="KW-0812">Transmembrane</keyword>
<dbReference type="InterPro" id="IPR002816">
    <property type="entry name" value="TraB/PrgY/GumN_fam"/>
</dbReference>
<dbReference type="Proteomes" id="UP000199608">
    <property type="component" value="Unassembled WGS sequence"/>
</dbReference>
<gene>
    <name evidence="2" type="ORF">SAMN04487931_109163</name>
</gene>
<organism evidence="2 3">
    <name type="scientific">Desulfobacula phenolica</name>
    <dbReference type="NCBI Taxonomy" id="90732"/>
    <lineage>
        <taxon>Bacteria</taxon>
        <taxon>Pseudomonadati</taxon>
        <taxon>Thermodesulfobacteriota</taxon>
        <taxon>Desulfobacteria</taxon>
        <taxon>Desulfobacterales</taxon>
        <taxon>Desulfobacteraceae</taxon>
        <taxon>Desulfobacula</taxon>
    </lineage>
</organism>
<reference evidence="3" key="1">
    <citation type="submission" date="2016-10" db="EMBL/GenBank/DDBJ databases">
        <authorList>
            <person name="Varghese N."/>
            <person name="Submissions S."/>
        </authorList>
    </citation>
    <scope>NUCLEOTIDE SEQUENCE [LARGE SCALE GENOMIC DNA]</scope>
    <source>
        <strain evidence="3">DSM 3384</strain>
    </source>
</reference>
<dbReference type="AlphaFoldDB" id="A0A1H2ITH9"/>
<sequence>MEKSSNKLPEPDKDDKMITRISCNGQEIILIGTAHVSKQSAQLVQDTIHEQNPDTVCVELCRTRLAALKDADRWKNMDIVKVIKEKKALLLFMNLLLASFQKKMADKFDIKPGQEMINAIAAAEKINALIVPADREIQITLSRVWRGMGVWEKLKLMASLVFSFGASDDIEEEDIEKMKQEDILQTLLADVKKTHPIIEKTLINERDRFLAEKIRSAPGEKIVAVVGAAHAPGIKKYLALNDVIDLDELNSVPPAGKAGKILKWLIPSLILLLFATGFLMEGKSAGSDMIWIWIIANGIFAGLGALLALAHPLTIISSIIAAPLTSLNPMIAAGWVSGLVEAFSRKPKVKDLEDIPNDIGSIKGFWRNNVTRILLVVVFTNLGSSIGTMTALPLMLKLIN</sequence>
<name>A0A1H2ITH9_9BACT</name>
<dbReference type="InterPro" id="IPR046345">
    <property type="entry name" value="TraB_PrgY-like"/>
</dbReference>
<feature type="transmembrane region" description="Helical" evidence="1">
    <location>
        <begin position="291"/>
        <end position="309"/>
    </location>
</feature>
<proteinExistence type="predicted"/>
<accession>A0A1H2ITH9</accession>
<dbReference type="Pfam" id="PF01963">
    <property type="entry name" value="TraB_PrgY_gumN"/>
    <property type="match status" value="1"/>
</dbReference>
<dbReference type="PANTHER" id="PTHR21530:SF7">
    <property type="entry name" value="TRAB DOMAIN-CONTAINING PROTEIN"/>
    <property type="match status" value="1"/>
</dbReference>
<keyword evidence="1" id="KW-1133">Transmembrane helix</keyword>